<feature type="transmembrane region" description="Helical" evidence="1">
    <location>
        <begin position="24"/>
        <end position="43"/>
    </location>
</feature>
<dbReference type="Proteomes" id="UP000053237">
    <property type="component" value="Unassembled WGS sequence"/>
</dbReference>
<keyword evidence="1" id="KW-1133">Transmembrane helix</keyword>
<evidence type="ECO:0000313" key="2">
    <source>
        <dbReference type="EMBL" id="CCI11664.1"/>
    </source>
</evidence>
<accession>A0A024FYB6</accession>
<protein>
    <submittedName>
        <fullName evidence="2">Uncharacterized protein</fullName>
    </submittedName>
</protein>
<gene>
    <name evidence="2" type="ORF">BN9_132800</name>
</gene>
<dbReference type="InParanoid" id="A0A024FYB6"/>
<proteinExistence type="predicted"/>
<dbReference type="AlphaFoldDB" id="A0A024FYB6"/>
<name>A0A024FYB6_9STRA</name>
<keyword evidence="1" id="KW-0472">Membrane</keyword>
<evidence type="ECO:0000313" key="3">
    <source>
        <dbReference type="Proteomes" id="UP000053237"/>
    </source>
</evidence>
<keyword evidence="1" id="KW-0812">Transmembrane</keyword>
<organism evidence="2 3">
    <name type="scientific">Albugo candida</name>
    <dbReference type="NCBI Taxonomy" id="65357"/>
    <lineage>
        <taxon>Eukaryota</taxon>
        <taxon>Sar</taxon>
        <taxon>Stramenopiles</taxon>
        <taxon>Oomycota</taxon>
        <taxon>Peronosporomycetes</taxon>
        <taxon>Albuginales</taxon>
        <taxon>Albuginaceae</taxon>
        <taxon>Albugo</taxon>
    </lineage>
</organism>
<comment type="caution">
    <text evidence="2">The sequence shown here is derived from an EMBL/GenBank/DDBJ whole genome shotgun (WGS) entry which is preliminary data.</text>
</comment>
<sequence>MDDTIIVKRKKTCIKRHYNSEDGAYASFILYAVNFVVVNGRLFRWKVKINSKDVDVDKVSLCWCACCFSTDDRNTLITSPTQIQVAWTRRWIRSTFSDIIY</sequence>
<evidence type="ECO:0000256" key="1">
    <source>
        <dbReference type="SAM" id="Phobius"/>
    </source>
</evidence>
<reference evidence="2 3" key="1">
    <citation type="submission" date="2012-05" db="EMBL/GenBank/DDBJ databases">
        <title>Recombination and specialization in a pathogen metapopulation.</title>
        <authorList>
            <person name="Gardiner A."/>
            <person name="Kemen E."/>
            <person name="Schultz-Larsen T."/>
            <person name="MacLean D."/>
            <person name="Van Oosterhout C."/>
            <person name="Jones J.D.G."/>
        </authorList>
    </citation>
    <scope>NUCLEOTIDE SEQUENCE [LARGE SCALE GENOMIC DNA]</scope>
    <source>
        <strain evidence="2 3">Ac Nc2</strain>
    </source>
</reference>
<keyword evidence="3" id="KW-1185">Reference proteome</keyword>
<dbReference type="EMBL" id="CAIX01001481">
    <property type="protein sequence ID" value="CCI11664.1"/>
    <property type="molecule type" value="Genomic_DNA"/>
</dbReference>